<comment type="caution">
    <text evidence="3">The sequence shown here is derived from an EMBL/GenBank/DDBJ whole genome shotgun (WGS) entry which is preliminary data.</text>
</comment>
<evidence type="ECO:0000256" key="1">
    <source>
        <dbReference type="ARBA" id="ARBA00022786"/>
    </source>
</evidence>
<evidence type="ECO:0000256" key="2">
    <source>
        <dbReference type="PROSITE-ProRule" id="PRU00104"/>
    </source>
</evidence>
<dbReference type="Proteomes" id="UP001152795">
    <property type="component" value="Unassembled WGS sequence"/>
</dbReference>
<dbReference type="InterPro" id="IPR035983">
    <property type="entry name" value="Hect_E3_ubiquitin_ligase"/>
</dbReference>
<accession>A0A6S7J732</accession>
<dbReference type="OrthoDB" id="5948939at2759"/>
<dbReference type="Gene3D" id="3.90.1750.10">
    <property type="entry name" value="Hect, E3 ligase catalytic domains"/>
    <property type="match status" value="1"/>
</dbReference>
<sequence length="371" mass="40475">MASECSFSTAINLLRQATDILSASSTKINSDATSTVTPNNSNQSSDQPRLTNRPNRCVSNQTSTQVVQHSQQPVAGPSQSAASSYSNELCASTSNREQAVLSNFRILFVTTVVQLASGGGFEILRSGSNNCLILIPVPSLGYSVPYLRDHSGLGQALAYIHPLQARLDLSPAEVDQAPKVNCLQCGEEFLLTNIQSHHELCGIPNQVEIESAEDSIVEIEEVMFPNKDVPEINASLEGSGGDLEEAVAGLLSPKEATSNEGLAPSIKCLLNDYQNQRTMDHSALLLHIDRNNIWKHALIFYKSKSSVELKRPLSISFDGSNECGIDAGALKQEFFEILLRVINEDLFEGKETQRIPGRGWEKANFLKIMEL</sequence>
<keyword evidence="1 2" id="KW-0833">Ubl conjugation pathway</keyword>
<dbReference type="SUPFAM" id="SSF56204">
    <property type="entry name" value="Hect, E3 ligase catalytic domain"/>
    <property type="match status" value="1"/>
</dbReference>
<dbReference type="GO" id="GO:0004842">
    <property type="term" value="F:ubiquitin-protein transferase activity"/>
    <property type="evidence" value="ECO:0007669"/>
    <property type="project" value="InterPro"/>
</dbReference>
<comment type="caution">
    <text evidence="2">Lacks conserved residue(s) required for the propagation of feature annotation.</text>
</comment>
<reference evidence="3" key="1">
    <citation type="submission" date="2020-04" db="EMBL/GenBank/DDBJ databases">
        <authorList>
            <person name="Alioto T."/>
            <person name="Alioto T."/>
            <person name="Gomez Garrido J."/>
        </authorList>
    </citation>
    <scope>NUCLEOTIDE SEQUENCE</scope>
    <source>
        <strain evidence="3">A484AB</strain>
    </source>
</reference>
<evidence type="ECO:0000313" key="4">
    <source>
        <dbReference type="Proteomes" id="UP001152795"/>
    </source>
</evidence>
<dbReference type="AlphaFoldDB" id="A0A6S7J732"/>
<organism evidence="3 4">
    <name type="scientific">Paramuricea clavata</name>
    <name type="common">Red gorgonian</name>
    <name type="synonym">Violescent sea-whip</name>
    <dbReference type="NCBI Taxonomy" id="317549"/>
    <lineage>
        <taxon>Eukaryota</taxon>
        <taxon>Metazoa</taxon>
        <taxon>Cnidaria</taxon>
        <taxon>Anthozoa</taxon>
        <taxon>Octocorallia</taxon>
        <taxon>Malacalcyonacea</taxon>
        <taxon>Plexauridae</taxon>
        <taxon>Paramuricea</taxon>
    </lineage>
</organism>
<name>A0A6S7J732_PARCT</name>
<proteinExistence type="predicted"/>
<evidence type="ECO:0000313" key="3">
    <source>
        <dbReference type="EMBL" id="CAB4025774.1"/>
    </source>
</evidence>
<dbReference type="EMBL" id="CACRXK020013819">
    <property type="protein sequence ID" value="CAB4025774.1"/>
    <property type="molecule type" value="Genomic_DNA"/>
</dbReference>
<gene>
    <name evidence="3" type="ORF">PACLA_8A027133</name>
</gene>
<dbReference type="PROSITE" id="PS50237">
    <property type="entry name" value="HECT"/>
    <property type="match status" value="1"/>
</dbReference>
<keyword evidence="4" id="KW-1185">Reference proteome</keyword>
<dbReference type="InterPro" id="IPR000569">
    <property type="entry name" value="HECT_dom"/>
</dbReference>
<protein>
    <submittedName>
        <fullName evidence="3">PREDICTED: uncharacterized protein LOC107327085</fullName>
    </submittedName>
</protein>